<dbReference type="AlphaFoldDB" id="A0A9D4RC31"/>
<gene>
    <name evidence="1" type="ORF">DPMN_024199</name>
</gene>
<organism evidence="1 2">
    <name type="scientific">Dreissena polymorpha</name>
    <name type="common">Zebra mussel</name>
    <name type="synonym">Mytilus polymorpha</name>
    <dbReference type="NCBI Taxonomy" id="45954"/>
    <lineage>
        <taxon>Eukaryota</taxon>
        <taxon>Metazoa</taxon>
        <taxon>Spiralia</taxon>
        <taxon>Lophotrochozoa</taxon>
        <taxon>Mollusca</taxon>
        <taxon>Bivalvia</taxon>
        <taxon>Autobranchia</taxon>
        <taxon>Heteroconchia</taxon>
        <taxon>Euheterodonta</taxon>
        <taxon>Imparidentia</taxon>
        <taxon>Neoheterodontei</taxon>
        <taxon>Myida</taxon>
        <taxon>Dreissenoidea</taxon>
        <taxon>Dreissenidae</taxon>
        <taxon>Dreissena</taxon>
    </lineage>
</organism>
<dbReference type="Proteomes" id="UP000828390">
    <property type="component" value="Unassembled WGS sequence"/>
</dbReference>
<name>A0A9D4RC31_DREPO</name>
<sequence>MPTRTALTLSSSLRTLNLEETRNSTPLLNPTKLKIAVSPALKVMAKRSQTQKPKPKYSINNLGLLYPEPNPRVYSSRLASKSLLHLIAHSCPKST</sequence>
<evidence type="ECO:0000313" key="2">
    <source>
        <dbReference type="Proteomes" id="UP000828390"/>
    </source>
</evidence>
<accession>A0A9D4RC31</accession>
<protein>
    <submittedName>
        <fullName evidence="1">Uncharacterized protein</fullName>
    </submittedName>
</protein>
<reference evidence="1" key="1">
    <citation type="journal article" date="2019" name="bioRxiv">
        <title>The Genome of the Zebra Mussel, Dreissena polymorpha: A Resource for Invasive Species Research.</title>
        <authorList>
            <person name="McCartney M.A."/>
            <person name="Auch B."/>
            <person name="Kono T."/>
            <person name="Mallez S."/>
            <person name="Zhang Y."/>
            <person name="Obille A."/>
            <person name="Becker A."/>
            <person name="Abrahante J.E."/>
            <person name="Garbe J."/>
            <person name="Badalamenti J.P."/>
            <person name="Herman A."/>
            <person name="Mangelson H."/>
            <person name="Liachko I."/>
            <person name="Sullivan S."/>
            <person name="Sone E.D."/>
            <person name="Koren S."/>
            <person name="Silverstein K.A.T."/>
            <person name="Beckman K.B."/>
            <person name="Gohl D.M."/>
        </authorList>
    </citation>
    <scope>NUCLEOTIDE SEQUENCE</scope>
    <source>
        <strain evidence="1">Duluth1</strain>
        <tissue evidence="1">Whole animal</tissue>
    </source>
</reference>
<reference evidence="1" key="2">
    <citation type="submission" date="2020-11" db="EMBL/GenBank/DDBJ databases">
        <authorList>
            <person name="McCartney M.A."/>
            <person name="Auch B."/>
            <person name="Kono T."/>
            <person name="Mallez S."/>
            <person name="Becker A."/>
            <person name="Gohl D.M."/>
            <person name="Silverstein K.A.T."/>
            <person name="Koren S."/>
            <person name="Bechman K.B."/>
            <person name="Herman A."/>
            <person name="Abrahante J.E."/>
            <person name="Garbe J."/>
        </authorList>
    </citation>
    <scope>NUCLEOTIDE SEQUENCE</scope>
    <source>
        <strain evidence="1">Duluth1</strain>
        <tissue evidence="1">Whole animal</tissue>
    </source>
</reference>
<proteinExistence type="predicted"/>
<dbReference type="EMBL" id="JAIWYP010000002">
    <property type="protein sequence ID" value="KAH3861272.1"/>
    <property type="molecule type" value="Genomic_DNA"/>
</dbReference>
<evidence type="ECO:0000313" key="1">
    <source>
        <dbReference type="EMBL" id="KAH3861272.1"/>
    </source>
</evidence>
<keyword evidence="2" id="KW-1185">Reference proteome</keyword>
<comment type="caution">
    <text evidence="1">The sequence shown here is derived from an EMBL/GenBank/DDBJ whole genome shotgun (WGS) entry which is preliminary data.</text>
</comment>